<dbReference type="EMBL" id="BAAAPK010000001">
    <property type="protein sequence ID" value="GAA1661326.1"/>
    <property type="molecule type" value="Genomic_DNA"/>
</dbReference>
<sequence>MQRVCFHLDLEPALVDEYVEAHRAVWPDMLRAIQRSGRRNYSLFLDRRSSSVIGYYETDDDVASTASLRRDPIATEWERRSLRFFRDVRTRADEASRPLPSIFHLEQQLAQTQGQE</sequence>
<organism evidence="1 2">
    <name type="scientific">Microbacterium lacus</name>
    <dbReference type="NCBI Taxonomy" id="415217"/>
    <lineage>
        <taxon>Bacteria</taxon>
        <taxon>Bacillati</taxon>
        <taxon>Actinomycetota</taxon>
        <taxon>Actinomycetes</taxon>
        <taxon>Micrococcales</taxon>
        <taxon>Microbacteriaceae</taxon>
        <taxon>Microbacterium</taxon>
    </lineage>
</organism>
<dbReference type="Pfam" id="PF05336">
    <property type="entry name" value="rhaM"/>
    <property type="match status" value="1"/>
</dbReference>
<keyword evidence="2" id="KW-1185">Reference proteome</keyword>
<protein>
    <submittedName>
        <fullName evidence="1">L-rhamnose mutarotase</fullName>
    </submittedName>
</protein>
<accession>A0ABN2FX52</accession>
<evidence type="ECO:0000313" key="1">
    <source>
        <dbReference type="EMBL" id="GAA1661326.1"/>
    </source>
</evidence>
<name>A0ABN2FX52_9MICO</name>
<gene>
    <name evidence="1" type="ORF">GCM10009807_01270</name>
</gene>
<evidence type="ECO:0000313" key="2">
    <source>
        <dbReference type="Proteomes" id="UP001500596"/>
    </source>
</evidence>
<reference evidence="1 2" key="1">
    <citation type="journal article" date="2019" name="Int. J. Syst. Evol. Microbiol.">
        <title>The Global Catalogue of Microorganisms (GCM) 10K type strain sequencing project: providing services to taxonomists for standard genome sequencing and annotation.</title>
        <authorList>
            <consortium name="The Broad Institute Genomics Platform"/>
            <consortium name="The Broad Institute Genome Sequencing Center for Infectious Disease"/>
            <person name="Wu L."/>
            <person name="Ma J."/>
        </authorList>
    </citation>
    <scope>NUCLEOTIDE SEQUENCE [LARGE SCALE GENOMIC DNA]</scope>
    <source>
        <strain evidence="1 2">JCM 15575</strain>
    </source>
</reference>
<dbReference type="SUPFAM" id="SSF54909">
    <property type="entry name" value="Dimeric alpha+beta barrel"/>
    <property type="match status" value="1"/>
</dbReference>
<dbReference type="Proteomes" id="UP001500596">
    <property type="component" value="Unassembled WGS sequence"/>
</dbReference>
<comment type="caution">
    <text evidence="1">The sequence shown here is derived from an EMBL/GenBank/DDBJ whole genome shotgun (WGS) entry which is preliminary data.</text>
</comment>
<dbReference type="Gene3D" id="3.30.70.100">
    <property type="match status" value="1"/>
</dbReference>
<dbReference type="PANTHER" id="PTHR34389:SF2">
    <property type="entry name" value="L-RHAMNOSE MUTAROTASE"/>
    <property type="match status" value="1"/>
</dbReference>
<dbReference type="InterPro" id="IPR011008">
    <property type="entry name" value="Dimeric_a/b-barrel"/>
</dbReference>
<dbReference type="InterPro" id="IPR008000">
    <property type="entry name" value="Rham/fucose_mutarotase"/>
</dbReference>
<proteinExistence type="predicted"/>
<dbReference type="PANTHER" id="PTHR34389">
    <property type="entry name" value="L-RHAMNOSE MUTAROTASE"/>
    <property type="match status" value="1"/>
</dbReference>
<dbReference type="RefSeq" id="WP_344050561.1">
    <property type="nucleotide sequence ID" value="NZ_BAAAPK010000001.1"/>
</dbReference>